<dbReference type="PANTHER" id="PTHR11122">
    <property type="entry name" value="APOSPORY-ASSOCIATED PROTEIN C-RELATED"/>
    <property type="match status" value="1"/>
</dbReference>
<dbReference type="InterPro" id="IPR037481">
    <property type="entry name" value="LacX"/>
</dbReference>
<comment type="caution">
    <text evidence="1">The sequence shown here is derived from an EMBL/GenBank/DDBJ whole genome shotgun (WGS) entry which is preliminary data.</text>
</comment>
<proteinExistence type="predicted"/>
<dbReference type="InterPro" id="IPR008183">
    <property type="entry name" value="Aldose_1/G6P_1-epimerase"/>
</dbReference>
<name>A0ABV0F028_9ENTE</name>
<organism evidence="1 2">
    <name type="scientific">Candidatus Enterococcus ferrettii</name>
    <dbReference type="NCBI Taxonomy" id="2815324"/>
    <lineage>
        <taxon>Bacteria</taxon>
        <taxon>Bacillati</taxon>
        <taxon>Bacillota</taxon>
        <taxon>Bacilli</taxon>
        <taxon>Lactobacillales</taxon>
        <taxon>Enterococcaceae</taxon>
        <taxon>Enterococcus</taxon>
    </lineage>
</organism>
<reference evidence="1 2" key="1">
    <citation type="submission" date="2024-02" db="EMBL/GenBank/DDBJ databases">
        <title>The Genome Sequence of Enterococcus sp. DIV0159.</title>
        <authorList>
            <person name="Earl A."/>
            <person name="Manson A."/>
            <person name="Gilmore M."/>
            <person name="Sanders J."/>
            <person name="Shea T."/>
            <person name="Howe W."/>
            <person name="Livny J."/>
            <person name="Cuomo C."/>
            <person name="Neafsey D."/>
            <person name="Birren B."/>
        </authorList>
    </citation>
    <scope>NUCLEOTIDE SEQUENCE [LARGE SCALE GENOMIC DNA]</scope>
    <source>
        <strain evidence="1 2">665A</strain>
    </source>
</reference>
<dbReference type="CDD" id="cd09024">
    <property type="entry name" value="Aldose_epim_lacX"/>
    <property type="match status" value="1"/>
</dbReference>
<dbReference type="InterPro" id="IPR014718">
    <property type="entry name" value="GH-type_carb-bd"/>
</dbReference>
<dbReference type="Proteomes" id="UP000664357">
    <property type="component" value="Unassembled WGS sequence"/>
</dbReference>
<dbReference type="EMBL" id="JAFREL020000008">
    <property type="protein sequence ID" value="MEO1773208.1"/>
    <property type="molecule type" value="Genomic_DNA"/>
</dbReference>
<evidence type="ECO:0000313" key="1">
    <source>
        <dbReference type="EMBL" id="MEO1773208.1"/>
    </source>
</evidence>
<dbReference type="Gene3D" id="2.70.98.10">
    <property type="match status" value="1"/>
</dbReference>
<protein>
    <recommendedName>
        <fullName evidence="3">Aldose 1-epimerase</fullName>
    </recommendedName>
</protein>
<gene>
    <name evidence="1" type="ORF">JZO67_005192</name>
</gene>
<keyword evidence="2" id="KW-1185">Reference proteome</keyword>
<evidence type="ECO:0008006" key="3">
    <source>
        <dbReference type="Google" id="ProtNLM"/>
    </source>
</evidence>
<dbReference type="InterPro" id="IPR011013">
    <property type="entry name" value="Gal_mutarotase_sf_dom"/>
</dbReference>
<dbReference type="PANTHER" id="PTHR11122:SF13">
    <property type="entry name" value="GLUCOSE-6-PHOSPHATE 1-EPIMERASE"/>
    <property type="match status" value="1"/>
</dbReference>
<dbReference type="SUPFAM" id="SSF74650">
    <property type="entry name" value="Galactose mutarotase-like"/>
    <property type="match status" value="1"/>
</dbReference>
<dbReference type="Pfam" id="PF01263">
    <property type="entry name" value="Aldose_epim"/>
    <property type="match status" value="1"/>
</dbReference>
<dbReference type="RefSeq" id="WP_207703208.1">
    <property type="nucleotide sequence ID" value="NZ_JAFREL020000008.1"/>
</dbReference>
<accession>A0ABV0F028</accession>
<sequence>MSKLMIENDKLQVQILTKGAELSSIQSKTDGTEFLWQADPEYWSRHAPILFPIVGKLKNDQYQYQGKTYAMSQHGFARDMEFSVMTQETDKIRLALQDTKETLEKYPFRFLLEVEYSLQADSLITRYFVTNLSEETEMLFSVGAHPGFNVPLDGDATFEDYTLELSPATPRTFIPVTSEVLLQTDQTTQREESNFTLSRDLFKKGVLIFETPEKTQVALKSAKSQKQIIMEYQTLPHLGIWSTYPAEAPFVCIEPWNGLADTFDASGLLEEKKGINQLEPQAVFTTEYCTTFLIGGK</sequence>
<evidence type="ECO:0000313" key="2">
    <source>
        <dbReference type="Proteomes" id="UP000664357"/>
    </source>
</evidence>